<dbReference type="RefSeq" id="WP_008537761.1">
    <property type="nucleotide sequence ID" value="NZ_JH601090.1"/>
</dbReference>
<evidence type="ECO:0000313" key="2">
    <source>
        <dbReference type="Proteomes" id="UP000005963"/>
    </source>
</evidence>
<dbReference type="EMBL" id="ADMB01000024">
    <property type="protein sequence ID" value="EHR38737.1"/>
    <property type="molecule type" value="Genomic_DNA"/>
</dbReference>
<keyword evidence="2" id="KW-1185">Reference proteome</keyword>
<evidence type="ECO:0000313" key="1">
    <source>
        <dbReference type="EMBL" id="EHR38737.1"/>
    </source>
</evidence>
<organism evidence="1 2">
    <name type="scientific">Megamonas funiformis YIT 11815</name>
    <dbReference type="NCBI Taxonomy" id="742816"/>
    <lineage>
        <taxon>Bacteria</taxon>
        <taxon>Bacillati</taxon>
        <taxon>Bacillota</taxon>
        <taxon>Negativicutes</taxon>
        <taxon>Selenomonadales</taxon>
        <taxon>Selenomonadaceae</taxon>
        <taxon>Megamonas</taxon>
    </lineage>
</organism>
<dbReference type="GeneID" id="62778751"/>
<accession>A0ABN0EKR6</accession>
<proteinExistence type="predicted"/>
<protein>
    <submittedName>
        <fullName evidence="1">Uncharacterized protein</fullName>
    </submittedName>
</protein>
<reference evidence="1 2" key="1">
    <citation type="submission" date="2012-01" db="EMBL/GenBank/DDBJ databases">
        <title>The Genome Sequence of Megamonas funiformis YIT 11815.</title>
        <authorList>
            <consortium name="The Broad Institute Genome Sequencing Platform"/>
            <person name="Earl A."/>
            <person name="Ward D."/>
            <person name="Feldgarden M."/>
            <person name="Gevers D."/>
            <person name="Morotomi M."/>
            <person name="Young S.K."/>
            <person name="Zeng Q."/>
            <person name="Gargeya S."/>
            <person name="Fitzgerald M."/>
            <person name="Haas B."/>
            <person name="Abouelleil A."/>
            <person name="Alvarado L."/>
            <person name="Arachchi H.M."/>
            <person name="Berlin A."/>
            <person name="Chapman S.B."/>
            <person name="Gearin G."/>
            <person name="Goldberg J."/>
            <person name="Griggs A."/>
            <person name="Gujja S."/>
            <person name="Hansen M."/>
            <person name="Heiman D."/>
            <person name="Howarth C."/>
            <person name="Larimer J."/>
            <person name="Lui A."/>
            <person name="MacDonald P.J.P."/>
            <person name="McCowen C."/>
            <person name="Montmayeur A."/>
            <person name="Murphy C."/>
            <person name="Neiman D."/>
            <person name="Pearson M."/>
            <person name="Priest M."/>
            <person name="Roberts A."/>
            <person name="Saif S."/>
            <person name="Shea T."/>
            <person name="Sisk P."/>
            <person name="Stolte C."/>
            <person name="Sykes S."/>
            <person name="Wortman J."/>
            <person name="Nusbaum C."/>
            <person name="Birren B."/>
        </authorList>
    </citation>
    <scope>NUCLEOTIDE SEQUENCE [LARGE SCALE GENOMIC DNA]</scope>
    <source>
        <strain evidence="1 2">YIT 11815</strain>
    </source>
</reference>
<dbReference type="Proteomes" id="UP000005963">
    <property type="component" value="Unassembled WGS sequence"/>
</dbReference>
<sequence>MHAYKPKIYYIDLQLFKGNTTVNNQSYQPTEYELQLQKVQADLANQYAPNASWLNDTAKNILQNSIGAVQYDFNTANNQAQSQINQANQNNQALANGQLPQAALDNITNNVSTIAQNSMGNLLNGLANNGVLNSSVTTTGIKDLSDSVNNTISQQQQSYMNLLNGINNGNINNASAGITTAAGAQEAAQQPALNLWNASTGLASSGNSTLNALAGKGTTTTTQTTSGGGLLGGLFGGLF</sequence>
<gene>
    <name evidence="1" type="ORF">HMPREF9454_00542</name>
</gene>
<name>A0ABN0EKR6_9FIRM</name>
<comment type="caution">
    <text evidence="1">The sequence shown here is derived from an EMBL/GenBank/DDBJ whole genome shotgun (WGS) entry which is preliminary data.</text>
</comment>